<reference evidence="15 16" key="1">
    <citation type="journal article" date="2008" name="Science">
        <title>The Physcomitrella genome reveals evolutionary insights into the conquest of land by plants.</title>
        <authorList>
            <person name="Rensing S."/>
            <person name="Lang D."/>
            <person name="Zimmer A."/>
            <person name="Terry A."/>
            <person name="Salamov A."/>
            <person name="Shapiro H."/>
            <person name="Nishiyama T."/>
            <person name="Perroud P.-F."/>
            <person name="Lindquist E."/>
            <person name="Kamisugi Y."/>
            <person name="Tanahashi T."/>
            <person name="Sakakibara K."/>
            <person name="Fujita T."/>
            <person name="Oishi K."/>
            <person name="Shin-I T."/>
            <person name="Kuroki Y."/>
            <person name="Toyoda A."/>
            <person name="Suzuki Y."/>
            <person name="Hashimoto A."/>
            <person name="Yamaguchi K."/>
            <person name="Sugano A."/>
            <person name="Kohara Y."/>
            <person name="Fujiyama A."/>
            <person name="Anterola A."/>
            <person name="Aoki S."/>
            <person name="Ashton N."/>
            <person name="Barbazuk W.B."/>
            <person name="Barker E."/>
            <person name="Bennetzen J."/>
            <person name="Bezanilla M."/>
            <person name="Blankenship R."/>
            <person name="Cho S.H."/>
            <person name="Dutcher S."/>
            <person name="Estelle M."/>
            <person name="Fawcett J.A."/>
            <person name="Gundlach H."/>
            <person name="Hanada K."/>
            <person name="Heyl A."/>
            <person name="Hicks K.A."/>
            <person name="Hugh J."/>
            <person name="Lohr M."/>
            <person name="Mayer K."/>
            <person name="Melkozernov A."/>
            <person name="Murata T."/>
            <person name="Nelson D."/>
            <person name="Pils B."/>
            <person name="Prigge M."/>
            <person name="Reiss B."/>
            <person name="Renner T."/>
            <person name="Rombauts S."/>
            <person name="Rushton P."/>
            <person name="Sanderfoot A."/>
            <person name="Schween G."/>
            <person name="Shiu S.-H."/>
            <person name="Stueber K."/>
            <person name="Theodoulou F.L."/>
            <person name="Tu H."/>
            <person name="Van de Peer Y."/>
            <person name="Verrier P.J."/>
            <person name="Waters E."/>
            <person name="Wood A."/>
            <person name="Yang L."/>
            <person name="Cove D."/>
            <person name="Cuming A."/>
            <person name="Hasebe M."/>
            <person name="Lucas S."/>
            <person name="Mishler D.B."/>
            <person name="Reski R."/>
            <person name="Grigoriev I."/>
            <person name="Quatrano R.S."/>
            <person name="Boore J.L."/>
        </authorList>
    </citation>
    <scope>NUCLEOTIDE SEQUENCE [LARGE SCALE GENOMIC DNA]</scope>
    <source>
        <strain evidence="15 16">cv. Gransden 2004</strain>
    </source>
</reference>
<sequence length="768" mass="87961">MEEMCGTGPRSKRLRLEADEAERSPLPSQARQDLLVRYDVGPSRLSAPETKSAKTSVHKYHVVSHALTVNRVECREAWATAITREEKLYVHHFSQATWAGARVCAFQSSQESPGILKILCLMFSGESVSSLQNRSYAAGITKREWKYLTAFAACFLTNMGNYLAFGGIKIIPGIPEQKLDTIINLCGLQGNRKERLLELWNETKDKIYSLREDERQLGLPPFGISMYYHSTLRKEDIDTVQAWMAQHGVEGWNTKIWRREEEMERNGLPLYELWIASSEKLPTEVYTYRDKCVIEVIYGHFCEEMKEVVEHLERAFHYGNGRQRDMIKEFIEYFKTGSIDAHKRAQKIWVSVKDLSLETNIGFMETYRDPIGIRAEFEGFVAAVDKDKTVKYSRLAEISEQVLRTLPWPREFEKDVFHMPQFQSLTMISFANSSIPIGINLPNYEGVRREVGFKNIVLENILTDHENVGKVTFLIDGDQEIFKKRVQSALHIQIACHELLGHGSGKLFKQRDDGTYNYKYGEIQHPLTNESVMKCYTSDQTFDSVFGSLSATFEECRADCVGLYLSAEPLVLNIFGHTEDEADDVVYVNWLCMVRAGLVALEFFNPQTRNWSQPHMQARYALLRVLLRASENEAKDEIDQAGGSSEPPFLQLVSQETEVMISLNRSKVRSVGLPALRDFLKRLQVYKTTADVDSARAMYTEISQVPDNLLALRRIVLVKKRPRPLLVQVNTVLDESCEEGVRLIDYPTSFEGVIASFVKRFEEWTLTC</sequence>
<dbReference type="AlphaFoldDB" id="A0A7I4EII4"/>
<evidence type="ECO:0000256" key="14">
    <source>
        <dbReference type="SAM" id="MobiDB-lite"/>
    </source>
</evidence>
<evidence type="ECO:0000256" key="4">
    <source>
        <dbReference type="ARBA" id="ARBA00022438"/>
    </source>
</evidence>
<evidence type="ECO:0000256" key="6">
    <source>
        <dbReference type="ARBA" id="ARBA00022670"/>
    </source>
</evidence>
<dbReference type="GO" id="GO:0008235">
    <property type="term" value="F:metalloexopeptidase activity"/>
    <property type="evidence" value="ECO:0007669"/>
    <property type="project" value="InterPro"/>
</dbReference>
<dbReference type="GO" id="GO:0006508">
    <property type="term" value="P:proteolysis"/>
    <property type="evidence" value="ECO:0007669"/>
    <property type="project" value="UniProtKB-KW"/>
</dbReference>
<dbReference type="EC" id="3.4.14.4" evidence="11"/>
<dbReference type="Gramene" id="Pp3c9_18580V3.4">
    <property type="protein sequence ID" value="Pp3c9_18580V3.4"/>
    <property type="gene ID" value="Pp3c9_18580"/>
</dbReference>
<feature type="region of interest" description="Disordered" evidence="14">
    <location>
        <begin position="1"/>
        <end position="26"/>
    </location>
</feature>
<feature type="active site" evidence="12">
    <location>
        <position position="498"/>
    </location>
</feature>
<evidence type="ECO:0000313" key="16">
    <source>
        <dbReference type="Proteomes" id="UP000006727"/>
    </source>
</evidence>
<dbReference type="InterPro" id="IPR005317">
    <property type="entry name" value="Dipeptidyl-peptase3"/>
</dbReference>
<evidence type="ECO:0000256" key="2">
    <source>
        <dbReference type="ARBA" id="ARBA00004496"/>
    </source>
</evidence>
<dbReference type="Pfam" id="PF03571">
    <property type="entry name" value="Peptidase_M49"/>
    <property type="match status" value="1"/>
</dbReference>
<dbReference type="PANTHER" id="PTHR23422">
    <property type="entry name" value="DIPEPTIDYL PEPTIDASE III-RELATED"/>
    <property type="match status" value="1"/>
</dbReference>
<evidence type="ECO:0000256" key="10">
    <source>
        <dbReference type="ARBA" id="ARBA00023049"/>
    </source>
</evidence>
<feature type="binding site" evidence="13">
    <location>
        <position position="497"/>
    </location>
    <ligand>
        <name>Zn(2+)</name>
        <dbReference type="ChEBI" id="CHEBI:29105"/>
        <note>catalytic</note>
    </ligand>
</feature>
<dbReference type="OrthoDB" id="4694525at2759"/>
<evidence type="ECO:0000313" key="15">
    <source>
        <dbReference type="EnsemblPlants" id="Pp3c9_18580V3.2"/>
    </source>
</evidence>
<dbReference type="EMBL" id="ABEU02000009">
    <property type="status" value="NOT_ANNOTATED_CDS"/>
    <property type="molecule type" value="Genomic_DNA"/>
</dbReference>
<keyword evidence="6 11" id="KW-0645">Protease</keyword>
<keyword evidence="4 11" id="KW-0031">Aminopeptidase</keyword>
<dbReference type="GO" id="GO:0005737">
    <property type="term" value="C:cytoplasm"/>
    <property type="evidence" value="ECO:0000318"/>
    <property type="project" value="GO_Central"/>
</dbReference>
<dbReference type="GO" id="GO:0004177">
    <property type="term" value="F:aminopeptidase activity"/>
    <property type="evidence" value="ECO:0007669"/>
    <property type="project" value="UniProtKB-KW"/>
</dbReference>
<reference evidence="15" key="3">
    <citation type="submission" date="2020-12" db="UniProtKB">
        <authorList>
            <consortium name="EnsemblPlants"/>
        </authorList>
    </citation>
    <scope>IDENTIFICATION</scope>
</reference>
<evidence type="ECO:0000256" key="12">
    <source>
        <dbReference type="PIRSR" id="PIRSR007828-1"/>
    </source>
</evidence>
<comment type="subcellular location">
    <subcellularLocation>
        <location evidence="2">Cytoplasm</location>
    </subcellularLocation>
</comment>
<gene>
    <name evidence="15" type="primary">LOC112286215</name>
</gene>
<dbReference type="Gramene" id="Pp3c9_18580V3.2">
    <property type="protein sequence ID" value="Pp3c9_18580V3.2"/>
    <property type="gene ID" value="Pp3c9_18580"/>
</dbReference>
<accession>A0A7I4EII4</accession>
<keyword evidence="10 11" id="KW-0482">Metalloprotease</keyword>
<evidence type="ECO:0000256" key="5">
    <source>
        <dbReference type="ARBA" id="ARBA00022490"/>
    </source>
</evidence>
<dbReference type="KEGG" id="ppp:112286215"/>
<name>A0A7I4EII4_PHYPA</name>
<feature type="binding site" evidence="13">
    <location>
        <position position="502"/>
    </location>
    <ligand>
        <name>Zn(2+)</name>
        <dbReference type="ChEBI" id="CHEBI:29105"/>
        <note>catalytic</note>
    </ligand>
</feature>
<organism evidence="15 16">
    <name type="scientific">Physcomitrium patens</name>
    <name type="common">Spreading-leaved earth moss</name>
    <name type="synonym">Physcomitrella patens</name>
    <dbReference type="NCBI Taxonomy" id="3218"/>
    <lineage>
        <taxon>Eukaryota</taxon>
        <taxon>Viridiplantae</taxon>
        <taxon>Streptophyta</taxon>
        <taxon>Embryophyta</taxon>
        <taxon>Bryophyta</taxon>
        <taxon>Bryophytina</taxon>
        <taxon>Bryopsida</taxon>
        <taxon>Funariidae</taxon>
        <taxon>Funariales</taxon>
        <taxon>Funariaceae</taxon>
        <taxon>Physcomitrium</taxon>
    </lineage>
</organism>
<dbReference type="InterPro" id="IPR039461">
    <property type="entry name" value="Peptidase_M49"/>
</dbReference>
<feature type="binding site" evidence="13">
    <location>
        <position position="555"/>
    </location>
    <ligand>
        <name>Zn(2+)</name>
        <dbReference type="ChEBI" id="CHEBI:29105"/>
        <note>catalytic</note>
    </ligand>
</feature>
<reference evidence="15 16" key="2">
    <citation type="journal article" date="2018" name="Plant J.">
        <title>The Physcomitrella patens chromosome-scale assembly reveals moss genome structure and evolution.</title>
        <authorList>
            <person name="Lang D."/>
            <person name="Ullrich K.K."/>
            <person name="Murat F."/>
            <person name="Fuchs J."/>
            <person name="Jenkins J."/>
            <person name="Haas F.B."/>
            <person name="Piednoel M."/>
            <person name="Gundlach H."/>
            <person name="Van Bel M."/>
            <person name="Meyberg R."/>
            <person name="Vives C."/>
            <person name="Morata J."/>
            <person name="Symeonidi A."/>
            <person name="Hiss M."/>
            <person name="Muchero W."/>
            <person name="Kamisugi Y."/>
            <person name="Saleh O."/>
            <person name="Blanc G."/>
            <person name="Decker E.L."/>
            <person name="van Gessel N."/>
            <person name="Grimwood J."/>
            <person name="Hayes R.D."/>
            <person name="Graham S.W."/>
            <person name="Gunter L.E."/>
            <person name="McDaniel S.F."/>
            <person name="Hoernstein S.N.W."/>
            <person name="Larsson A."/>
            <person name="Li F.W."/>
            <person name="Perroud P.F."/>
            <person name="Phillips J."/>
            <person name="Ranjan P."/>
            <person name="Rokshar D.S."/>
            <person name="Rothfels C.J."/>
            <person name="Schneider L."/>
            <person name="Shu S."/>
            <person name="Stevenson D.W."/>
            <person name="Thummler F."/>
            <person name="Tillich M."/>
            <person name="Villarreal Aguilar J.C."/>
            <person name="Widiez T."/>
            <person name="Wong G.K."/>
            <person name="Wymore A."/>
            <person name="Zhang Y."/>
            <person name="Zimmer A.D."/>
            <person name="Quatrano R.S."/>
            <person name="Mayer K.F.X."/>
            <person name="Goodstein D."/>
            <person name="Casacuberta J.M."/>
            <person name="Vandepoele K."/>
            <person name="Reski R."/>
            <person name="Cuming A.C."/>
            <person name="Tuskan G.A."/>
            <person name="Maumus F."/>
            <person name="Salse J."/>
            <person name="Schmutz J."/>
            <person name="Rensing S.A."/>
        </authorList>
    </citation>
    <scope>NUCLEOTIDE SEQUENCE [LARGE SCALE GENOMIC DNA]</scope>
    <source>
        <strain evidence="15 16">cv. Gransden 2004</strain>
    </source>
</reference>
<comment type="cofactor">
    <cofactor evidence="11 13">
        <name>Zn(2+)</name>
        <dbReference type="ChEBI" id="CHEBI:29105"/>
    </cofactor>
    <text evidence="11 13">Binds 1 zinc ion per subunit.</text>
</comment>
<dbReference type="EnsemblPlants" id="Pp3c9_18580V3.4">
    <property type="protein sequence ID" value="Pp3c9_18580V3.4"/>
    <property type="gene ID" value="Pp3c9_18580"/>
</dbReference>
<evidence type="ECO:0000256" key="11">
    <source>
        <dbReference type="PIRNR" id="PIRNR007828"/>
    </source>
</evidence>
<dbReference type="GeneID" id="112286215"/>
<comment type="similarity">
    <text evidence="3 11">Belongs to the peptidase M49 family.</text>
</comment>
<dbReference type="GO" id="GO:0046872">
    <property type="term" value="F:metal ion binding"/>
    <property type="evidence" value="ECO:0007669"/>
    <property type="project" value="UniProtKB-KW"/>
</dbReference>
<dbReference type="PIRSF" id="PIRSF007828">
    <property type="entry name" value="Dipeptidyl-peptidase_III"/>
    <property type="match status" value="1"/>
</dbReference>
<evidence type="ECO:0000256" key="1">
    <source>
        <dbReference type="ARBA" id="ARBA00001336"/>
    </source>
</evidence>
<dbReference type="RefSeq" id="XP_024383664.1">
    <property type="nucleotide sequence ID" value="XM_024527896.2"/>
</dbReference>
<dbReference type="Proteomes" id="UP000006727">
    <property type="component" value="Chromosome 9"/>
</dbReference>
<keyword evidence="16" id="KW-1185">Reference proteome</keyword>
<dbReference type="EnsemblPlants" id="Pp3c9_18580V3.2">
    <property type="protein sequence ID" value="Pp3c9_18580V3.2"/>
    <property type="gene ID" value="Pp3c9_18580"/>
</dbReference>
<feature type="compositionally biased region" description="Basic and acidic residues" evidence="14">
    <location>
        <begin position="14"/>
        <end position="23"/>
    </location>
</feature>
<keyword evidence="8 11" id="KW-0378">Hydrolase</keyword>
<evidence type="ECO:0000256" key="7">
    <source>
        <dbReference type="ARBA" id="ARBA00022723"/>
    </source>
</evidence>
<protein>
    <recommendedName>
        <fullName evidence="11">Dipeptidyl peptidase 3</fullName>
        <ecNumber evidence="11">3.4.14.4</ecNumber>
    </recommendedName>
    <alternativeName>
        <fullName evidence="11">Dipeptidyl aminopeptidase III</fullName>
    </alternativeName>
    <alternativeName>
        <fullName evidence="11">Dipeptidyl peptidase III</fullName>
    </alternativeName>
</protein>
<evidence type="ECO:0000256" key="13">
    <source>
        <dbReference type="PIRSR" id="PIRSR007828-2"/>
    </source>
</evidence>
<proteinExistence type="inferred from homology"/>
<dbReference type="Gene3D" id="3.30.540.30">
    <property type="match status" value="3"/>
</dbReference>
<dbReference type="GO" id="GO:0008239">
    <property type="term" value="F:dipeptidyl-peptidase activity"/>
    <property type="evidence" value="ECO:0000318"/>
    <property type="project" value="GO_Central"/>
</dbReference>
<evidence type="ECO:0000256" key="9">
    <source>
        <dbReference type="ARBA" id="ARBA00022833"/>
    </source>
</evidence>
<dbReference type="PANTHER" id="PTHR23422:SF11">
    <property type="entry name" value="DIPEPTIDYL PEPTIDASE 3"/>
    <property type="match status" value="1"/>
</dbReference>
<keyword evidence="5 11" id="KW-0963">Cytoplasm</keyword>
<keyword evidence="7 11" id="KW-0479">Metal-binding</keyword>
<evidence type="ECO:0000256" key="8">
    <source>
        <dbReference type="ARBA" id="ARBA00022801"/>
    </source>
</evidence>
<keyword evidence="9 11" id="KW-0862">Zinc</keyword>
<evidence type="ECO:0000256" key="3">
    <source>
        <dbReference type="ARBA" id="ARBA00010200"/>
    </source>
</evidence>
<comment type="catalytic activity">
    <reaction evidence="1 11">
        <text>Release of an N-terminal dipeptide from a peptide comprising four or more residues, with broad specificity. Also acts on dipeptidyl 2-naphthylamides.</text>
        <dbReference type="EC" id="3.4.14.4"/>
    </reaction>
</comment>